<reference evidence="8 9" key="1">
    <citation type="submission" date="2020-01" db="EMBL/GenBank/DDBJ databases">
        <authorList>
            <person name="Kim M.K."/>
        </authorList>
    </citation>
    <scope>NUCLEOTIDE SEQUENCE [LARGE SCALE GENOMIC DNA]</scope>
    <source>
        <strain evidence="8 9">172606-1</strain>
    </source>
</reference>
<dbReference type="RefSeq" id="WP_162445947.1">
    <property type="nucleotide sequence ID" value="NZ_CP048222.1"/>
</dbReference>
<evidence type="ECO:0000313" key="9">
    <source>
        <dbReference type="Proteomes" id="UP000480178"/>
    </source>
</evidence>
<sequence>MKKQSKILISGAVMLAVSSLVILPGFLSSKNTEPQKKTAAPPVQAVNRTAVDAFIVKGSAIDETIQAVGTVAAKQSVDIVSELARKVTKIYVKEGSDVQAGALLFKLDDADLLARKNKLKQQEKLALLDENRFRELLSTESVTQQEYDQISTNLKVLQADIQVVDVEIAKTELRAPFSGKIGLTRVDVGAFVTSNTVLTTLQDVSQVEVNFTVPEKYASEVKAGQSIQFTTENATQTFTGKIIATEPKTEVATRSLNVLAVSENKEGRLVPGVSTRIDIGLKQIQNGITIPTQALIPTPKGYSLFAVKNGQAEIREVKTGKRTKGNMQILEGVTIGDTIVTTNILRLGPGVPVTLASAN</sequence>
<dbReference type="Gene3D" id="2.40.30.170">
    <property type="match status" value="1"/>
</dbReference>
<evidence type="ECO:0000256" key="4">
    <source>
        <dbReference type="SAM" id="Phobius"/>
    </source>
</evidence>
<dbReference type="SUPFAM" id="SSF111369">
    <property type="entry name" value="HlyD-like secretion proteins"/>
    <property type="match status" value="1"/>
</dbReference>
<proteinExistence type="inferred from homology"/>
<dbReference type="Gene3D" id="2.40.420.20">
    <property type="match status" value="1"/>
</dbReference>
<evidence type="ECO:0000256" key="3">
    <source>
        <dbReference type="ARBA" id="ARBA00022448"/>
    </source>
</evidence>
<accession>A0A6C0GQ35</accession>
<dbReference type="GO" id="GO:1990281">
    <property type="term" value="C:efflux pump complex"/>
    <property type="evidence" value="ECO:0007669"/>
    <property type="project" value="TreeGrafter"/>
</dbReference>
<feature type="domain" description="CusB-like beta-barrel" evidence="6">
    <location>
        <begin position="209"/>
        <end position="279"/>
    </location>
</feature>
<feature type="domain" description="Multidrug resistance protein MdtA-like barrel-sandwich hybrid" evidence="5">
    <location>
        <begin position="77"/>
        <end position="196"/>
    </location>
</feature>
<evidence type="ECO:0000256" key="1">
    <source>
        <dbReference type="ARBA" id="ARBA00004196"/>
    </source>
</evidence>
<dbReference type="InterPro" id="IPR058625">
    <property type="entry name" value="MdtA-like_BSH"/>
</dbReference>
<dbReference type="InterPro" id="IPR058627">
    <property type="entry name" value="MdtA-like_C"/>
</dbReference>
<dbReference type="Pfam" id="PF25917">
    <property type="entry name" value="BSH_RND"/>
    <property type="match status" value="1"/>
</dbReference>
<protein>
    <submittedName>
        <fullName evidence="8">Efflux RND transporter periplasmic adaptor subunit</fullName>
    </submittedName>
</protein>
<dbReference type="EMBL" id="CP048222">
    <property type="protein sequence ID" value="QHT69964.1"/>
    <property type="molecule type" value="Genomic_DNA"/>
</dbReference>
<evidence type="ECO:0000259" key="6">
    <source>
        <dbReference type="Pfam" id="PF25954"/>
    </source>
</evidence>
<dbReference type="Pfam" id="PF25954">
    <property type="entry name" value="Beta-barrel_RND_2"/>
    <property type="match status" value="1"/>
</dbReference>
<dbReference type="Gene3D" id="1.10.287.470">
    <property type="entry name" value="Helix hairpin bin"/>
    <property type="match status" value="1"/>
</dbReference>
<comment type="similarity">
    <text evidence="2">Belongs to the membrane fusion protein (MFP) (TC 8.A.1) family.</text>
</comment>
<dbReference type="Proteomes" id="UP000480178">
    <property type="component" value="Chromosome"/>
</dbReference>
<comment type="subcellular location">
    <subcellularLocation>
        <location evidence="1">Cell envelope</location>
    </subcellularLocation>
</comment>
<dbReference type="PANTHER" id="PTHR30469">
    <property type="entry name" value="MULTIDRUG RESISTANCE PROTEIN MDTA"/>
    <property type="match status" value="1"/>
</dbReference>
<evidence type="ECO:0000256" key="2">
    <source>
        <dbReference type="ARBA" id="ARBA00009477"/>
    </source>
</evidence>
<name>A0A6C0GQ35_9BACT</name>
<dbReference type="KEGG" id="rhoz:GXP67_26620"/>
<keyword evidence="4" id="KW-1133">Transmembrane helix</keyword>
<gene>
    <name evidence="8" type="ORF">GXP67_26620</name>
</gene>
<dbReference type="AlphaFoldDB" id="A0A6C0GQ35"/>
<evidence type="ECO:0000259" key="5">
    <source>
        <dbReference type="Pfam" id="PF25917"/>
    </source>
</evidence>
<dbReference type="InterPro" id="IPR058792">
    <property type="entry name" value="Beta-barrel_RND_2"/>
</dbReference>
<keyword evidence="3" id="KW-0813">Transport</keyword>
<keyword evidence="9" id="KW-1185">Reference proteome</keyword>
<dbReference type="InterPro" id="IPR006143">
    <property type="entry name" value="RND_pump_MFP"/>
</dbReference>
<keyword evidence="4" id="KW-0812">Transmembrane</keyword>
<dbReference type="NCBIfam" id="TIGR01730">
    <property type="entry name" value="RND_mfp"/>
    <property type="match status" value="1"/>
</dbReference>
<organism evidence="8 9">
    <name type="scientific">Rhodocytophaga rosea</name>
    <dbReference type="NCBI Taxonomy" id="2704465"/>
    <lineage>
        <taxon>Bacteria</taxon>
        <taxon>Pseudomonadati</taxon>
        <taxon>Bacteroidota</taxon>
        <taxon>Cytophagia</taxon>
        <taxon>Cytophagales</taxon>
        <taxon>Rhodocytophagaceae</taxon>
        <taxon>Rhodocytophaga</taxon>
    </lineage>
</organism>
<dbReference type="PANTHER" id="PTHR30469:SF36">
    <property type="entry name" value="BLL3903 PROTEIN"/>
    <property type="match status" value="1"/>
</dbReference>
<feature type="transmembrane region" description="Helical" evidence="4">
    <location>
        <begin position="7"/>
        <end position="27"/>
    </location>
</feature>
<feature type="domain" description="Multidrug resistance protein MdtA-like C-terminal permuted SH3" evidence="7">
    <location>
        <begin position="286"/>
        <end position="344"/>
    </location>
</feature>
<evidence type="ECO:0000313" key="8">
    <source>
        <dbReference type="EMBL" id="QHT69964.1"/>
    </source>
</evidence>
<evidence type="ECO:0000259" key="7">
    <source>
        <dbReference type="Pfam" id="PF25967"/>
    </source>
</evidence>
<dbReference type="GO" id="GO:0015562">
    <property type="term" value="F:efflux transmembrane transporter activity"/>
    <property type="evidence" value="ECO:0007669"/>
    <property type="project" value="TreeGrafter"/>
</dbReference>
<dbReference type="Pfam" id="PF25967">
    <property type="entry name" value="RND-MFP_C"/>
    <property type="match status" value="1"/>
</dbReference>
<dbReference type="Gene3D" id="2.40.50.100">
    <property type="match status" value="1"/>
</dbReference>
<keyword evidence="4" id="KW-0472">Membrane</keyword>